<dbReference type="CDD" id="cd02440">
    <property type="entry name" value="AdoMet_MTases"/>
    <property type="match status" value="1"/>
</dbReference>
<evidence type="ECO:0000256" key="2">
    <source>
        <dbReference type="SAM" id="MobiDB-lite"/>
    </source>
</evidence>
<dbReference type="Gene3D" id="3.40.50.150">
    <property type="entry name" value="Vaccinia Virus protein VP39"/>
    <property type="match status" value="1"/>
</dbReference>
<sequence>MSTHPHSPPTGTVPSGVERRNLLRWTAYGTHHLTARTEIPEPERVYWGYWQEVGPGEEILGDLAGRRVLDLCSGMGRFAAHLAASGARVDAVEGARSQHERAVARFGDRPGLRLIHADAVDHLERAEPYDVVLSAHGLSYLDPRRVLPALTRALRPGGRLVFSVLHTNSAGDGPSDSVTARSGTRACGSGRATPWILGRTPPAT</sequence>
<protein>
    <submittedName>
        <fullName evidence="4">Class I SAM-dependent methyltransferase</fullName>
        <ecNumber evidence="4">2.1.-.-</ecNumber>
    </submittedName>
</protein>
<keyword evidence="5" id="KW-1185">Reference proteome</keyword>
<name>A0ABV3EIU3_9ACTN</name>
<dbReference type="GO" id="GO:0032259">
    <property type="term" value="P:methylation"/>
    <property type="evidence" value="ECO:0007669"/>
    <property type="project" value="UniProtKB-KW"/>
</dbReference>
<comment type="caution">
    <text evidence="4">The sequence shown here is derived from an EMBL/GenBank/DDBJ whole genome shotgun (WGS) entry which is preliminary data.</text>
</comment>
<dbReference type="InterPro" id="IPR029063">
    <property type="entry name" value="SAM-dependent_MTases_sf"/>
</dbReference>
<feature type="compositionally biased region" description="Polar residues" evidence="2">
    <location>
        <begin position="171"/>
        <end position="182"/>
    </location>
</feature>
<accession>A0ABV3EIU3</accession>
<evidence type="ECO:0000256" key="1">
    <source>
        <dbReference type="ARBA" id="ARBA00022679"/>
    </source>
</evidence>
<feature type="domain" description="Methyltransferase" evidence="3">
    <location>
        <begin position="68"/>
        <end position="158"/>
    </location>
</feature>
<evidence type="ECO:0000313" key="4">
    <source>
        <dbReference type="EMBL" id="MEU9576104.1"/>
    </source>
</evidence>
<dbReference type="RefSeq" id="WP_359268139.1">
    <property type="nucleotide sequence ID" value="NZ_JBEZNA010000003.1"/>
</dbReference>
<dbReference type="EMBL" id="JBEZNA010000003">
    <property type="protein sequence ID" value="MEU9576104.1"/>
    <property type="molecule type" value="Genomic_DNA"/>
</dbReference>
<reference evidence="4 5" key="1">
    <citation type="submission" date="2024-06" db="EMBL/GenBank/DDBJ databases">
        <title>The Natural Products Discovery Center: Release of the First 8490 Sequenced Strains for Exploring Actinobacteria Biosynthetic Diversity.</title>
        <authorList>
            <person name="Kalkreuter E."/>
            <person name="Kautsar S.A."/>
            <person name="Yang D."/>
            <person name="Bader C.D."/>
            <person name="Teijaro C.N."/>
            <person name="Fluegel L."/>
            <person name="Davis C.M."/>
            <person name="Simpson J.R."/>
            <person name="Lauterbach L."/>
            <person name="Steele A.D."/>
            <person name="Gui C."/>
            <person name="Meng S."/>
            <person name="Li G."/>
            <person name="Viehrig K."/>
            <person name="Ye F."/>
            <person name="Su P."/>
            <person name="Kiefer A.F."/>
            <person name="Nichols A."/>
            <person name="Cepeda A.J."/>
            <person name="Yan W."/>
            <person name="Fan B."/>
            <person name="Jiang Y."/>
            <person name="Adhikari A."/>
            <person name="Zheng C.-J."/>
            <person name="Schuster L."/>
            <person name="Cowan T.M."/>
            <person name="Smanski M.J."/>
            <person name="Chevrette M.G."/>
            <person name="De Carvalho L.P.S."/>
            <person name="Shen B."/>
        </authorList>
    </citation>
    <scope>NUCLEOTIDE SEQUENCE [LARGE SCALE GENOMIC DNA]</scope>
    <source>
        <strain evidence="4 5">NPDC048117</strain>
    </source>
</reference>
<dbReference type="EC" id="2.1.-.-" evidence="4"/>
<keyword evidence="4" id="KW-0489">Methyltransferase</keyword>
<dbReference type="Proteomes" id="UP001551584">
    <property type="component" value="Unassembled WGS sequence"/>
</dbReference>
<organism evidence="4 5">
    <name type="scientific">Streptomyces chilikensis</name>
    <dbReference type="NCBI Taxonomy" id="1194079"/>
    <lineage>
        <taxon>Bacteria</taxon>
        <taxon>Bacillati</taxon>
        <taxon>Actinomycetota</taxon>
        <taxon>Actinomycetes</taxon>
        <taxon>Kitasatosporales</taxon>
        <taxon>Streptomycetaceae</taxon>
        <taxon>Streptomyces</taxon>
    </lineage>
</organism>
<evidence type="ECO:0000259" key="3">
    <source>
        <dbReference type="Pfam" id="PF13649"/>
    </source>
</evidence>
<dbReference type="PANTHER" id="PTHR43861">
    <property type="entry name" value="TRANS-ACONITATE 2-METHYLTRANSFERASE-RELATED"/>
    <property type="match status" value="1"/>
</dbReference>
<dbReference type="InterPro" id="IPR041698">
    <property type="entry name" value="Methyltransf_25"/>
</dbReference>
<dbReference type="SUPFAM" id="SSF53335">
    <property type="entry name" value="S-adenosyl-L-methionine-dependent methyltransferases"/>
    <property type="match status" value="1"/>
</dbReference>
<gene>
    <name evidence="4" type="ORF">AB0D95_02220</name>
</gene>
<proteinExistence type="predicted"/>
<evidence type="ECO:0000313" key="5">
    <source>
        <dbReference type="Proteomes" id="UP001551584"/>
    </source>
</evidence>
<feature type="region of interest" description="Disordered" evidence="2">
    <location>
        <begin position="171"/>
        <end position="191"/>
    </location>
</feature>
<dbReference type="Pfam" id="PF13649">
    <property type="entry name" value="Methyltransf_25"/>
    <property type="match status" value="1"/>
</dbReference>
<keyword evidence="1 4" id="KW-0808">Transferase</keyword>
<dbReference type="GO" id="GO:0008168">
    <property type="term" value="F:methyltransferase activity"/>
    <property type="evidence" value="ECO:0007669"/>
    <property type="project" value="UniProtKB-KW"/>
</dbReference>